<dbReference type="Pfam" id="PF13855">
    <property type="entry name" value="LRR_8"/>
    <property type="match status" value="2"/>
</dbReference>
<evidence type="ECO:0000256" key="2">
    <source>
        <dbReference type="ARBA" id="ARBA00022729"/>
    </source>
</evidence>
<reference evidence="6 7" key="1">
    <citation type="submission" date="2022-12" db="EMBL/GenBank/DDBJ databases">
        <title>Chromosome-level genome of Tegillarca granosa.</title>
        <authorList>
            <person name="Kim J."/>
        </authorList>
    </citation>
    <scope>NUCLEOTIDE SEQUENCE [LARGE SCALE GENOMIC DNA]</scope>
    <source>
        <strain evidence="6">Teg-2019</strain>
        <tissue evidence="6">Adductor muscle</tissue>
    </source>
</reference>
<evidence type="ECO:0000259" key="5">
    <source>
        <dbReference type="PROSITE" id="PS50853"/>
    </source>
</evidence>
<dbReference type="SUPFAM" id="SSF49265">
    <property type="entry name" value="Fibronectin type III"/>
    <property type="match status" value="1"/>
</dbReference>
<dbReference type="PANTHER" id="PTHR45617:SF181">
    <property type="entry name" value="LP04042P"/>
    <property type="match status" value="1"/>
</dbReference>
<evidence type="ECO:0000256" key="3">
    <source>
        <dbReference type="ARBA" id="ARBA00022737"/>
    </source>
</evidence>
<dbReference type="Proteomes" id="UP001217089">
    <property type="component" value="Unassembled WGS sequence"/>
</dbReference>
<sequence length="694" mass="79721">MVTSAALGQECPTTQCRCEKGPPGKGRIINCRDRALRSIPKFKPSNELFHELTFSNSYDPLVTRTPCNERCNNITYIQARAFEGLRVKVIDLDTNNLLQVSDSAFVGVENSLEEISLQGAGYPMAISMSPPYNALSRLTNLKSLSLKRFRQGTLNRDSAQFDRLSNLETLKFKYMDITYITADAFKNRLPKLKRLELMFLPLRVFPKEGLKPLTSLEHLTAVHLEINQIPYEAFATLRNLRELDLSHNRINYFELNCFTNVHNTLEYLGLHLNDLDDEKFGPLASVNWPRLEQLNLGHNKLKRIPDGLFFNMNSVTYVNLDTNEITYINDTNFLGLNSLKILDLSYNLLSTISPGAFRHTPKLQEMDLRGENLKNDQRFVLTTNSISGLEGTLRKLFLTDTIVVEHDLWQSVAKLQKLNVLELGNTGITFIPSFQFVHNLELRYIMLERNGISTITQDMFHGLENRLVSLNIQHNSIQTVSHCVFQNFTQLQMLYLSSNPIHCDCRLNWLHDWITTESAKDPYFVFMMNAVCQTPKNLNKRDLYLVPREDLRCDPSYEPEIYLRLPSQQFSQQQQQQHSGSEETDQNFRFTRITKTTDGIELAWVFLNVDDVADYSLEYQKLGKISHVTRVEIPNKYQTSYSVNGLSPNTQYLVCVRVNFLDTAQSQIRPCVVNKGFTYEASCNTKSAFSGHYA</sequence>
<keyword evidence="3" id="KW-0677">Repeat</keyword>
<dbReference type="InterPro" id="IPR001611">
    <property type="entry name" value="Leu-rich_rpt"/>
</dbReference>
<evidence type="ECO:0000256" key="4">
    <source>
        <dbReference type="ARBA" id="ARBA00023157"/>
    </source>
</evidence>
<dbReference type="SMART" id="SM00365">
    <property type="entry name" value="LRR_SD22"/>
    <property type="match status" value="3"/>
</dbReference>
<dbReference type="Gene3D" id="3.80.10.10">
    <property type="entry name" value="Ribonuclease Inhibitor"/>
    <property type="match status" value="4"/>
</dbReference>
<dbReference type="InterPro" id="IPR013783">
    <property type="entry name" value="Ig-like_fold"/>
</dbReference>
<organism evidence="6 7">
    <name type="scientific">Tegillarca granosa</name>
    <name type="common">Malaysian cockle</name>
    <name type="synonym">Anadara granosa</name>
    <dbReference type="NCBI Taxonomy" id="220873"/>
    <lineage>
        <taxon>Eukaryota</taxon>
        <taxon>Metazoa</taxon>
        <taxon>Spiralia</taxon>
        <taxon>Lophotrochozoa</taxon>
        <taxon>Mollusca</taxon>
        <taxon>Bivalvia</taxon>
        <taxon>Autobranchia</taxon>
        <taxon>Pteriomorphia</taxon>
        <taxon>Arcoida</taxon>
        <taxon>Arcoidea</taxon>
        <taxon>Arcidae</taxon>
        <taxon>Tegillarca</taxon>
    </lineage>
</organism>
<comment type="caution">
    <text evidence="6">The sequence shown here is derived from an EMBL/GenBank/DDBJ whole genome shotgun (WGS) entry which is preliminary data.</text>
</comment>
<name>A0ABQ9FJP2_TEGGR</name>
<dbReference type="EMBL" id="JARBDR010000246">
    <property type="protein sequence ID" value="KAJ8317523.1"/>
    <property type="molecule type" value="Genomic_DNA"/>
</dbReference>
<dbReference type="InterPro" id="IPR003591">
    <property type="entry name" value="Leu-rich_rpt_typical-subtyp"/>
</dbReference>
<gene>
    <name evidence="6" type="ORF">KUTeg_005427</name>
</gene>
<dbReference type="InterPro" id="IPR026906">
    <property type="entry name" value="LRR_5"/>
</dbReference>
<accession>A0ABQ9FJP2</accession>
<keyword evidence="7" id="KW-1185">Reference proteome</keyword>
<dbReference type="PROSITE" id="PS51450">
    <property type="entry name" value="LRR"/>
    <property type="match status" value="3"/>
</dbReference>
<dbReference type="Pfam" id="PF00560">
    <property type="entry name" value="LRR_1"/>
    <property type="match status" value="1"/>
</dbReference>
<dbReference type="PANTHER" id="PTHR45617">
    <property type="entry name" value="LEUCINE RICH REPEAT FAMILY PROTEIN"/>
    <property type="match status" value="1"/>
</dbReference>
<dbReference type="PROSITE" id="PS50853">
    <property type="entry name" value="FN3"/>
    <property type="match status" value="1"/>
</dbReference>
<proteinExistence type="predicted"/>
<evidence type="ECO:0000256" key="1">
    <source>
        <dbReference type="ARBA" id="ARBA00022614"/>
    </source>
</evidence>
<dbReference type="SUPFAM" id="SSF52058">
    <property type="entry name" value="L domain-like"/>
    <property type="match status" value="1"/>
</dbReference>
<feature type="domain" description="Fibronectin type-III" evidence="5">
    <location>
        <begin position="584"/>
        <end position="681"/>
    </location>
</feature>
<dbReference type="InterPro" id="IPR032675">
    <property type="entry name" value="LRR_dom_sf"/>
</dbReference>
<evidence type="ECO:0000313" key="7">
    <source>
        <dbReference type="Proteomes" id="UP001217089"/>
    </source>
</evidence>
<dbReference type="InterPro" id="IPR036116">
    <property type="entry name" value="FN3_sf"/>
</dbReference>
<keyword evidence="2" id="KW-0732">Signal</keyword>
<dbReference type="Gene3D" id="2.60.40.10">
    <property type="entry name" value="Immunoglobulins"/>
    <property type="match status" value="1"/>
</dbReference>
<dbReference type="SMART" id="SM00082">
    <property type="entry name" value="LRRCT"/>
    <property type="match status" value="1"/>
</dbReference>
<dbReference type="CDD" id="cd00063">
    <property type="entry name" value="FN3"/>
    <property type="match status" value="1"/>
</dbReference>
<keyword evidence="4" id="KW-1015">Disulfide bond</keyword>
<dbReference type="Pfam" id="PF13306">
    <property type="entry name" value="LRR_5"/>
    <property type="match status" value="1"/>
</dbReference>
<evidence type="ECO:0000313" key="6">
    <source>
        <dbReference type="EMBL" id="KAJ8317523.1"/>
    </source>
</evidence>
<keyword evidence="1" id="KW-0433">Leucine-rich repeat</keyword>
<dbReference type="InterPro" id="IPR000483">
    <property type="entry name" value="Cys-rich_flank_reg_C"/>
</dbReference>
<dbReference type="Pfam" id="PF00041">
    <property type="entry name" value="fn3"/>
    <property type="match status" value="1"/>
</dbReference>
<dbReference type="SMART" id="SM00369">
    <property type="entry name" value="LRR_TYP"/>
    <property type="match status" value="8"/>
</dbReference>
<protein>
    <recommendedName>
        <fullName evidence="5">Fibronectin type-III domain-containing protein</fullName>
    </recommendedName>
</protein>
<dbReference type="InterPro" id="IPR003961">
    <property type="entry name" value="FN3_dom"/>
</dbReference>